<dbReference type="RefSeq" id="WP_193184612.1">
    <property type="nucleotide sequence ID" value="NZ_JACVXA010000055.1"/>
</dbReference>
<dbReference type="InterPro" id="IPR009964">
    <property type="entry name" value="DUF1491"/>
</dbReference>
<dbReference type="Proteomes" id="UP000609121">
    <property type="component" value="Unassembled WGS sequence"/>
</dbReference>
<protein>
    <submittedName>
        <fullName evidence="1">DUF1491 family protein</fullName>
    </submittedName>
</protein>
<comment type="caution">
    <text evidence="1">The sequence shown here is derived from an EMBL/GenBank/DDBJ whole genome shotgun (WGS) entry which is preliminary data.</text>
</comment>
<name>A0A8J7CWC0_9RHOB</name>
<evidence type="ECO:0000313" key="2">
    <source>
        <dbReference type="Proteomes" id="UP000609121"/>
    </source>
</evidence>
<reference evidence="1" key="1">
    <citation type="submission" date="2020-09" db="EMBL/GenBank/DDBJ databases">
        <title>A novel bacterium of genus Mangrovicoccus, isolated from South China Sea.</title>
        <authorList>
            <person name="Huang H."/>
            <person name="Mo K."/>
            <person name="Hu Y."/>
        </authorList>
    </citation>
    <scope>NUCLEOTIDE SEQUENCE</scope>
    <source>
        <strain evidence="1">HB182678</strain>
    </source>
</reference>
<organism evidence="1 2">
    <name type="scientific">Mangrovicoccus algicola</name>
    <dbReference type="NCBI Taxonomy" id="2771008"/>
    <lineage>
        <taxon>Bacteria</taxon>
        <taxon>Pseudomonadati</taxon>
        <taxon>Pseudomonadota</taxon>
        <taxon>Alphaproteobacteria</taxon>
        <taxon>Rhodobacterales</taxon>
        <taxon>Paracoccaceae</taxon>
        <taxon>Mangrovicoccus</taxon>
    </lineage>
</organism>
<proteinExistence type="predicted"/>
<gene>
    <name evidence="1" type="ORF">ICN82_15995</name>
</gene>
<accession>A0A8J7CWC0</accession>
<keyword evidence="2" id="KW-1185">Reference proteome</keyword>
<dbReference type="AlphaFoldDB" id="A0A8J7CWC0"/>
<dbReference type="Gene3D" id="3.40.1530.20">
    <property type="entry name" value="Protein of unknown function (DUF1491)"/>
    <property type="match status" value="1"/>
</dbReference>
<dbReference type="EMBL" id="JACVXA010000055">
    <property type="protein sequence ID" value="MBE3639704.1"/>
    <property type="molecule type" value="Genomic_DNA"/>
</dbReference>
<dbReference type="Pfam" id="PF07372">
    <property type="entry name" value="DUF1491"/>
    <property type="match status" value="1"/>
</dbReference>
<sequence length="109" mass="12237">MSRLAAGIWVRAYMTRLGLENIPAYVLQKGDATAGAVWVKVARLDGNADLWERQYDLAADARRWVCTMTDAESAIDARIARETGRDRDLWVIELESREGRSLLDDPSLA</sequence>
<evidence type="ECO:0000313" key="1">
    <source>
        <dbReference type="EMBL" id="MBE3639704.1"/>
    </source>
</evidence>